<name>A0AAJ0CLC3_9HYPO</name>
<feature type="compositionally biased region" description="Low complexity" evidence="5">
    <location>
        <begin position="28"/>
        <end position="39"/>
    </location>
</feature>
<evidence type="ECO:0000256" key="5">
    <source>
        <dbReference type="SAM" id="MobiDB-lite"/>
    </source>
</evidence>
<dbReference type="Gene3D" id="2.130.10.10">
    <property type="entry name" value="YVTN repeat-like/Quinoprotein amine dehydrogenase"/>
    <property type="match status" value="2"/>
</dbReference>
<proteinExistence type="inferred from homology"/>
<evidence type="ECO:0000313" key="7">
    <source>
        <dbReference type="Proteomes" id="UP001251528"/>
    </source>
</evidence>
<dbReference type="InterPro" id="IPR015943">
    <property type="entry name" value="WD40/YVTN_repeat-like_dom_sf"/>
</dbReference>
<keyword evidence="4" id="KW-0853">WD repeat</keyword>
<evidence type="ECO:0000256" key="1">
    <source>
        <dbReference type="ARBA" id="ARBA00004906"/>
    </source>
</evidence>
<dbReference type="InterPro" id="IPR036322">
    <property type="entry name" value="WD40_repeat_dom_sf"/>
</dbReference>
<dbReference type="InterPro" id="IPR001680">
    <property type="entry name" value="WD40_rpt"/>
</dbReference>
<dbReference type="PROSITE" id="PS50082">
    <property type="entry name" value="WD_REPEATS_2"/>
    <property type="match status" value="2"/>
</dbReference>
<feature type="repeat" description="WD" evidence="4">
    <location>
        <begin position="665"/>
        <end position="696"/>
    </location>
</feature>
<keyword evidence="7" id="KW-1185">Reference proteome</keyword>
<protein>
    <submittedName>
        <fullName evidence="6">Uncharacterized protein</fullName>
    </submittedName>
</protein>
<dbReference type="GO" id="GO:0043161">
    <property type="term" value="P:proteasome-mediated ubiquitin-dependent protein catabolic process"/>
    <property type="evidence" value="ECO:0007669"/>
    <property type="project" value="TreeGrafter"/>
</dbReference>
<feature type="compositionally biased region" description="Polar residues" evidence="5">
    <location>
        <begin position="625"/>
        <end position="654"/>
    </location>
</feature>
<comment type="pathway">
    <text evidence="1">Protein modification; protein ubiquitination.</text>
</comment>
<comment type="similarity">
    <text evidence="3">Belongs to the WD repeat cdt2 family.</text>
</comment>
<dbReference type="Proteomes" id="UP001251528">
    <property type="component" value="Unassembled WGS sequence"/>
</dbReference>
<dbReference type="SUPFAM" id="SSF50978">
    <property type="entry name" value="WD40 repeat-like"/>
    <property type="match status" value="1"/>
</dbReference>
<dbReference type="PROSITE" id="PS50294">
    <property type="entry name" value="WD_REPEATS_REGION"/>
    <property type="match status" value="1"/>
</dbReference>
<dbReference type="Pfam" id="PF00400">
    <property type="entry name" value="WD40"/>
    <property type="match status" value="2"/>
</dbReference>
<dbReference type="GO" id="GO:0005634">
    <property type="term" value="C:nucleus"/>
    <property type="evidence" value="ECO:0007669"/>
    <property type="project" value="TreeGrafter"/>
</dbReference>
<evidence type="ECO:0000256" key="2">
    <source>
        <dbReference type="ARBA" id="ARBA00022786"/>
    </source>
</evidence>
<dbReference type="SMART" id="SM00320">
    <property type="entry name" value="WD40"/>
    <property type="match status" value="5"/>
</dbReference>
<feature type="region of interest" description="Disordered" evidence="5">
    <location>
        <begin position="1"/>
        <end position="40"/>
    </location>
</feature>
<dbReference type="EMBL" id="JASWJB010000198">
    <property type="protein sequence ID" value="KAK2593707.1"/>
    <property type="molecule type" value="Genomic_DNA"/>
</dbReference>
<reference evidence="6" key="1">
    <citation type="submission" date="2023-06" db="EMBL/GenBank/DDBJ databases">
        <title>Conoideocrella luteorostrata (Hypocreales: Clavicipitaceae), a potential biocontrol fungus for elongate hemlock scale in United States Christmas tree production areas.</title>
        <authorList>
            <person name="Barrett H."/>
            <person name="Lovett B."/>
            <person name="Macias A.M."/>
            <person name="Stajich J.E."/>
            <person name="Kasson M.T."/>
        </authorList>
    </citation>
    <scope>NUCLEOTIDE SEQUENCE</scope>
    <source>
        <strain evidence="6">ARSEF 14590</strain>
    </source>
</reference>
<feature type="region of interest" description="Disordered" evidence="5">
    <location>
        <begin position="619"/>
        <end position="661"/>
    </location>
</feature>
<dbReference type="PANTHER" id="PTHR22852">
    <property type="entry name" value="LETHAL 2 DENTICLELESS PROTEIN RETINOIC ACID-REGULATED NUCLEAR MATRIX-ASSOCIATED PROTEIN"/>
    <property type="match status" value="1"/>
</dbReference>
<comment type="caution">
    <text evidence="6">The sequence shown here is derived from an EMBL/GenBank/DDBJ whole genome shotgun (WGS) entry which is preliminary data.</text>
</comment>
<dbReference type="GO" id="GO:0030674">
    <property type="term" value="F:protein-macromolecule adaptor activity"/>
    <property type="evidence" value="ECO:0007669"/>
    <property type="project" value="TreeGrafter"/>
</dbReference>
<evidence type="ECO:0000256" key="4">
    <source>
        <dbReference type="PROSITE-ProRule" id="PRU00221"/>
    </source>
</evidence>
<evidence type="ECO:0000313" key="6">
    <source>
        <dbReference type="EMBL" id="KAK2593707.1"/>
    </source>
</evidence>
<accession>A0AAJ0CLC3</accession>
<sequence>MPSSPPANPFLSPTRTSCRKEKRNPSITPRRFGRFFTPRSTLPPENRVALGILHASATNRQLISPQSLAGDPLSSDPICPSSPTEGLGQVDGTADKRKRMERTQPSIKRRRGLVADDMAPPPLRLPGRSIHMTRDGDVHMTESPSESDAADGLDNRRRATLSHFFKASRGSSTVGLEEKSFPAAPSVQPSELRSNLILEGYRPKPIRKFRNRGFEAQLLDREQGFASHTGRQYLNYPAHDARTHSASFYSRSCDVHQCTSYTGQGNTIPFSLSSCHRAPVTAIGDEQGFVRLFNTKTTDGPVDSKVDVHIQVHDNAIMDLDFSDDDMRLATACGDRTGKIVDVPTQSVAVELAGGHWDSLRQVAFQPGKANGSVLATSDRAGRVQIWDLRCSPMVTGCFTTAGLFGTGNRDVTIDPVPAKTVNTIDNAHVRTVQGVTSSVSITAMQWLPSGREHLLLTASEANACIKLWDTRYIKPRRQVEETPLAMTPQPLTHAWRSYGITSLALSTDASRLYAVCKDSTVYAYSTAHLLLGHAPELQDGASKRKPSGNEGLGPLYGFKHDSFRVSSFYVKCAIRPSSPTSNDQPELLAVGSTDSCAMVFPTDEQYMRSAWAKQAHAAHDLEPGSSQSAVTPSQSFSSSAAATPSGLTPSSSPVPMFRSGTPLVRGHSREVTTLSWSHDGKLVTASDDYVVRQWQSGGDKARYLRQVGEFGGERHMAGWAEVGHDWDLDDDEDDC</sequence>
<evidence type="ECO:0000256" key="3">
    <source>
        <dbReference type="ARBA" id="ARBA00038344"/>
    </source>
</evidence>
<keyword evidence="2" id="KW-0833">Ubl conjugation pathway</keyword>
<organism evidence="6 7">
    <name type="scientific">Conoideocrella luteorostrata</name>
    <dbReference type="NCBI Taxonomy" id="1105319"/>
    <lineage>
        <taxon>Eukaryota</taxon>
        <taxon>Fungi</taxon>
        <taxon>Dikarya</taxon>
        <taxon>Ascomycota</taxon>
        <taxon>Pezizomycotina</taxon>
        <taxon>Sordariomycetes</taxon>
        <taxon>Hypocreomycetidae</taxon>
        <taxon>Hypocreales</taxon>
        <taxon>Clavicipitaceae</taxon>
        <taxon>Conoideocrella</taxon>
    </lineage>
</organism>
<dbReference type="AlphaFoldDB" id="A0AAJ0CLC3"/>
<feature type="region of interest" description="Disordered" evidence="5">
    <location>
        <begin position="66"/>
        <end position="153"/>
    </location>
</feature>
<dbReference type="PANTHER" id="PTHR22852:SF0">
    <property type="entry name" value="DENTICLELESS PROTEIN HOMOLOG"/>
    <property type="match status" value="1"/>
</dbReference>
<feature type="repeat" description="WD" evidence="4">
    <location>
        <begin position="353"/>
        <end position="390"/>
    </location>
</feature>
<dbReference type="InterPro" id="IPR051865">
    <property type="entry name" value="WD-repeat_CDT2_adapter"/>
</dbReference>
<gene>
    <name evidence="6" type="ORF">QQS21_008572</name>
</gene>